<evidence type="ECO:0000313" key="2">
    <source>
        <dbReference type="Proteomes" id="UP000598054"/>
    </source>
</evidence>
<keyword evidence="1" id="KW-0614">Plasmid</keyword>
<reference evidence="1 2" key="1">
    <citation type="submission" date="2021-02" db="EMBL/GenBank/DDBJ databases">
        <title>FDA dAtabase for Regulatory Grade micrObial Sequences (FDA-ARGOS): Supporting development and validation of Infectious Disease Dx tests.</title>
        <authorList>
            <person name="Sproer C."/>
            <person name="Gronow S."/>
            <person name="Severitt S."/>
            <person name="Schroder I."/>
            <person name="Tallon L."/>
            <person name="Sadzewicz L."/>
            <person name="Zhao X."/>
            <person name="Boylan J."/>
            <person name="Ott S."/>
            <person name="Bowen H."/>
            <person name="Vavikolanu K."/>
            <person name="Mehta A."/>
            <person name="Aluvathingal J."/>
            <person name="Nadendla S."/>
            <person name="Lowell S."/>
            <person name="Myers T."/>
            <person name="Yan Y."/>
            <person name="Sichtig H."/>
        </authorList>
    </citation>
    <scope>NUCLEOTIDE SEQUENCE [LARGE SCALE GENOMIC DNA]</scope>
    <source>
        <strain evidence="1 2">FDAARGOS_1211</strain>
        <plasmid evidence="1 2">unnamed1</plasmid>
    </source>
</reference>
<dbReference type="Proteomes" id="UP000598054">
    <property type="component" value="Plasmid unnamed1"/>
</dbReference>
<proteinExistence type="predicted"/>
<sequence length="196" mass="21292">MSDTSPAAAAWEAPLPAQEQRLVDTVAAHPTLDNVGALADLLAQLPPQMSLWLDEHHREDREHRLQQQFLAVSPRIVGVSNTEGPGMEAGLELGMVYIPFNTSPDERAALAVRRDLLPSDIYARAEKRMENGQVPAGLGSLASLLREIAGHVVAATEWMDRDHPDAEALHAEADQIDQAGIRLGELAKTIKQEDCG</sequence>
<dbReference type="RefSeq" id="WP_050494049.1">
    <property type="nucleotide sequence ID" value="NZ_CP070241.1"/>
</dbReference>
<dbReference type="GeneID" id="63977849"/>
<keyword evidence="2" id="KW-1185">Reference proteome</keyword>
<accession>A0ABX7JFK9</accession>
<organism evidence="1 2">
    <name type="scientific">Streptomyces californicus</name>
    <dbReference type="NCBI Taxonomy" id="67351"/>
    <lineage>
        <taxon>Bacteria</taxon>
        <taxon>Bacillati</taxon>
        <taxon>Actinomycetota</taxon>
        <taxon>Actinomycetes</taxon>
        <taxon>Kitasatosporales</taxon>
        <taxon>Streptomycetaceae</taxon>
        <taxon>Streptomyces</taxon>
    </lineage>
</organism>
<geneLocation type="plasmid" evidence="1 2">
    <name>unnamed1</name>
</geneLocation>
<protein>
    <submittedName>
        <fullName evidence="1">Uncharacterized protein</fullName>
    </submittedName>
</protein>
<evidence type="ECO:0000313" key="1">
    <source>
        <dbReference type="EMBL" id="QRV45959.1"/>
    </source>
</evidence>
<dbReference type="EMBL" id="CP070250">
    <property type="protein sequence ID" value="QRV45959.1"/>
    <property type="molecule type" value="Genomic_DNA"/>
</dbReference>
<gene>
    <name evidence="1" type="ORF">I6J41_34905</name>
</gene>
<name>A0ABX7JFK9_9ACTN</name>